<evidence type="ECO:0000256" key="8">
    <source>
        <dbReference type="ARBA" id="ARBA00022741"/>
    </source>
</evidence>
<sequence>MSSEEKSRLSYRSAGVNIDAGDNLVKRLKPHVSRTQREGWITGIGGFGGLFELPVERYQAPVLVSGTDGVGTKLKLAIEMDRHDTIGIDLVAMCVNDVIVCGAEPLYFLDYFATSVLSEDLAESVISGIARGCEIAGAALIGGETAEMPGMYHEGHYDLAGFCVGIVEKSKIIDGSKVHAGDHVLGLASSGVHSNGYSLVHAVRERSQATLADAFGQQTLGESLLAPTRIYASSINRLLKNIPVKGMAHITGGGLGGNVSRIMPQGLEAQIDSTAWQRPAIFDWIQTHGDIEESEMLRTFNCGIGMVVIVARDEVANTQNLLEETGENVTVIGEVRHGPHGAIVE</sequence>
<dbReference type="InterPro" id="IPR036676">
    <property type="entry name" value="PurM-like_C_sf"/>
</dbReference>
<proteinExistence type="inferred from homology"/>
<evidence type="ECO:0000256" key="2">
    <source>
        <dbReference type="ARBA" id="ARBA00004686"/>
    </source>
</evidence>
<dbReference type="PANTHER" id="PTHR10520:SF12">
    <property type="entry name" value="TRIFUNCTIONAL PURINE BIOSYNTHETIC PROTEIN ADENOSINE-3"/>
    <property type="match status" value="1"/>
</dbReference>
<evidence type="ECO:0000313" key="17">
    <source>
        <dbReference type="EMBL" id="CUS55228.1"/>
    </source>
</evidence>
<keyword evidence="7 17" id="KW-0436">Ligase</keyword>
<keyword evidence="8" id="KW-0547">Nucleotide-binding</keyword>
<dbReference type="AlphaFoldDB" id="A0A160TWK1"/>
<evidence type="ECO:0000256" key="10">
    <source>
        <dbReference type="ARBA" id="ARBA00022840"/>
    </source>
</evidence>
<name>A0A160TWK1_9ZZZZ</name>
<evidence type="ECO:0000259" key="16">
    <source>
        <dbReference type="Pfam" id="PF02769"/>
    </source>
</evidence>
<dbReference type="InterPro" id="IPR016188">
    <property type="entry name" value="PurM-like_N"/>
</dbReference>
<dbReference type="InterPro" id="IPR004733">
    <property type="entry name" value="PurM_cligase"/>
</dbReference>
<dbReference type="SUPFAM" id="SSF55326">
    <property type="entry name" value="PurM N-terminal domain-like"/>
    <property type="match status" value="1"/>
</dbReference>
<comment type="pathway">
    <text evidence="2">Purine metabolism; IMP biosynthesis via de novo pathway; 5-amino-1-(5-phospho-D-ribosyl)imidazole from N(2)-formyl-N(1)-(5-phospho-D-ribosyl)glycinamide: step 2/2.</text>
</comment>
<dbReference type="EC" id="6.3.3.1" evidence="4"/>
<evidence type="ECO:0000256" key="14">
    <source>
        <dbReference type="ARBA" id="ARBA00049057"/>
    </source>
</evidence>
<dbReference type="PANTHER" id="PTHR10520">
    <property type="entry name" value="TRIFUNCTIONAL PURINE BIOSYNTHETIC PROTEIN ADENOSINE-3-RELATED"/>
    <property type="match status" value="1"/>
</dbReference>
<dbReference type="Pfam" id="PF02769">
    <property type="entry name" value="AIRS_C"/>
    <property type="match status" value="1"/>
</dbReference>
<dbReference type="Pfam" id="PF00586">
    <property type="entry name" value="AIRS"/>
    <property type="match status" value="1"/>
</dbReference>
<feature type="domain" description="PurM-like N-terminal" evidence="15">
    <location>
        <begin position="63"/>
        <end position="167"/>
    </location>
</feature>
<dbReference type="Gene3D" id="3.30.1330.10">
    <property type="entry name" value="PurM-like, N-terminal domain"/>
    <property type="match status" value="1"/>
</dbReference>
<accession>A0A160TWK1</accession>
<keyword evidence="6" id="KW-0963">Cytoplasm</keyword>
<dbReference type="GO" id="GO:0005524">
    <property type="term" value="F:ATP binding"/>
    <property type="evidence" value="ECO:0007669"/>
    <property type="project" value="UniProtKB-KW"/>
</dbReference>
<protein>
    <recommendedName>
        <fullName evidence="5">Phosphoribosylformylglycinamidine cyclo-ligase</fullName>
        <ecNumber evidence="4">6.3.3.1</ecNumber>
    </recommendedName>
    <alternativeName>
        <fullName evidence="12">AIR synthase</fullName>
    </alternativeName>
    <alternativeName>
        <fullName evidence="13">AIRS</fullName>
    </alternativeName>
    <alternativeName>
        <fullName evidence="11">Phosphoribosyl-aminoimidazole synthetase</fullName>
    </alternativeName>
</protein>
<comment type="subcellular location">
    <subcellularLocation>
        <location evidence="1">Cytoplasm</location>
    </subcellularLocation>
</comment>
<evidence type="ECO:0000256" key="11">
    <source>
        <dbReference type="ARBA" id="ARBA00031908"/>
    </source>
</evidence>
<evidence type="ECO:0000256" key="5">
    <source>
        <dbReference type="ARBA" id="ARBA00020367"/>
    </source>
</evidence>
<dbReference type="NCBIfam" id="TIGR00878">
    <property type="entry name" value="purM"/>
    <property type="match status" value="1"/>
</dbReference>
<evidence type="ECO:0000256" key="12">
    <source>
        <dbReference type="ARBA" id="ARBA00032931"/>
    </source>
</evidence>
<gene>
    <name evidence="17" type="ORF">MGWOODY_XGa447</name>
</gene>
<comment type="catalytic activity">
    <reaction evidence="14">
        <text>2-formamido-N(1)-(5-O-phospho-beta-D-ribosyl)acetamidine + ATP = 5-amino-1-(5-phospho-beta-D-ribosyl)imidazole + ADP + phosphate + H(+)</text>
        <dbReference type="Rhea" id="RHEA:23032"/>
        <dbReference type="ChEBI" id="CHEBI:15378"/>
        <dbReference type="ChEBI" id="CHEBI:30616"/>
        <dbReference type="ChEBI" id="CHEBI:43474"/>
        <dbReference type="ChEBI" id="CHEBI:137981"/>
        <dbReference type="ChEBI" id="CHEBI:147287"/>
        <dbReference type="ChEBI" id="CHEBI:456216"/>
        <dbReference type="EC" id="6.3.3.1"/>
    </reaction>
</comment>
<dbReference type="HAMAP" id="MF_00741">
    <property type="entry name" value="AIRS"/>
    <property type="match status" value="1"/>
</dbReference>
<dbReference type="GO" id="GO:0046084">
    <property type="term" value="P:adenine biosynthetic process"/>
    <property type="evidence" value="ECO:0007669"/>
    <property type="project" value="TreeGrafter"/>
</dbReference>
<evidence type="ECO:0000256" key="7">
    <source>
        <dbReference type="ARBA" id="ARBA00022598"/>
    </source>
</evidence>
<dbReference type="EMBL" id="CZRL01000124">
    <property type="protein sequence ID" value="CUS55228.1"/>
    <property type="molecule type" value="Genomic_DNA"/>
</dbReference>
<dbReference type="UniPathway" id="UPA00074">
    <property type="reaction ID" value="UER00129"/>
</dbReference>
<dbReference type="CDD" id="cd02196">
    <property type="entry name" value="PurM"/>
    <property type="match status" value="1"/>
</dbReference>
<dbReference type="Gene3D" id="3.90.650.10">
    <property type="entry name" value="PurM-like C-terminal domain"/>
    <property type="match status" value="1"/>
</dbReference>
<comment type="similarity">
    <text evidence="3">Belongs to the AIR synthase family.</text>
</comment>
<keyword evidence="10" id="KW-0067">ATP-binding</keyword>
<dbReference type="GO" id="GO:0004637">
    <property type="term" value="F:phosphoribosylamine-glycine ligase activity"/>
    <property type="evidence" value="ECO:0007669"/>
    <property type="project" value="TreeGrafter"/>
</dbReference>
<organism evidence="17">
    <name type="scientific">hydrothermal vent metagenome</name>
    <dbReference type="NCBI Taxonomy" id="652676"/>
    <lineage>
        <taxon>unclassified sequences</taxon>
        <taxon>metagenomes</taxon>
        <taxon>ecological metagenomes</taxon>
    </lineage>
</organism>
<dbReference type="GO" id="GO:0005829">
    <property type="term" value="C:cytosol"/>
    <property type="evidence" value="ECO:0007669"/>
    <property type="project" value="TreeGrafter"/>
</dbReference>
<evidence type="ECO:0000256" key="9">
    <source>
        <dbReference type="ARBA" id="ARBA00022755"/>
    </source>
</evidence>
<evidence type="ECO:0000259" key="15">
    <source>
        <dbReference type="Pfam" id="PF00586"/>
    </source>
</evidence>
<dbReference type="GO" id="GO:0004641">
    <property type="term" value="F:phosphoribosylformylglycinamidine cyclo-ligase activity"/>
    <property type="evidence" value="ECO:0007669"/>
    <property type="project" value="UniProtKB-EC"/>
</dbReference>
<evidence type="ECO:0000256" key="6">
    <source>
        <dbReference type="ARBA" id="ARBA00022490"/>
    </source>
</evidence>
<evidence type="ECO:0000256" key="4">
    <source>
        <dbReference type="ARBA" id="ARBA00013047"/>
    </source>
</evidence>
<dbReference type="InterPro" id="IPR036921">
    <property type="entry name" value="PurM-like_N_sf"/>
</dbReference>
<dbReference type="FunFam" id="3.90.650.10:FF:000011">
    <property type="entry name" value="Phosphoribosylformylglycinamidine cyclo-ligase"/>
    <property type="match status" value="1"/>
</dbReference>
<reference evidence="17" key="1">
    <citation type="submission" date="2015-10" db="EMBL/GenBank/DDBJ databases">
        <authorList>
            <person name="Gilbert D.G."/>
        </authorList>
    </citation>
    <scope>NUCLEOTIDE SEQUENCE</scope>
</reference>
<dbReference type="InterPro" id="IPR010918">
    <property type="entry name" value="PurM-like_C_dom"/>
</dbReference>
<dbReference type="SUPFAM" id="SSF56042">
    <property type="entry name" value="PurM C-terminal domain-like"/>
    <property type="match status" value="1"/>
</dbReference>
<dbReference type="GO" id="GO:0006189">
    <property type="term" value="P:'de novo' IMP biosynthetic process"/>
    <property type="evidence" value="ECO:0007669"/>
    <property type="project" value="UniProtKB-UniPathway"/>
</dbReference>
<feature type="domain" description="PurM-like C-terminal" evidence="16">
    <location>
        <begin position="180"/>
        <end position="343"/>
    </location>
</feature>
<evidence type="ECO:0000256" key="1">
    <source>
        <dbReference type="ARBA" id="ARBA00004496"/>
    </source>
</evidence>
<dbReference type="FunFam" id="3.30.1330.10:FF:000001">
    <property type="entry name" value="Phosphoribosylformylglycinamidine cyclo-ligase"/>
    <property type="match status" value="1"/>
</dbReference>
<keyword evidence="9" id="KW-0658">Purine biosynthesis</keyword>
<evidence type="ECO:0000256" key="3">
    <source>
        <dbReference type="ARBA" id="ARBA00010280"/>
    </source>
</evidence>
<evidence type="ECO:0000256" key="13">
    <source>
        <dbReference type="ARBA" id="ARBA00033093"/>
    </source>
</evidence>